<proteinExistence type="predicted"/>
<protein>
    <submittedName>
        <fullName evidence="2">Uncharacterized protein</fullName>
    </submittedName>
</protein>
<evidence type="ECO:0000256" key="1">
    <source>
        <dbReference type="SAM" id="MobiDB-lite"/>
    </source>
</evidence>
<reference evidence="2" key="1">
    <citation type="submission" date="2023-04" db="EMBL/GenBank/DDBJ databases">
        <authorList>
            <consortium name="ELIXIR-Norway"/>
        </authorList>
    </citation>
    <scope>NUCLEOTIDE SEQUENCE [LARGE SCALE GENOMIC DNA]</scope>
</reference>
<dbReference type="EMBL" id="OX460343">
    <property type="protein sequence ID" value="CAI9180970.1"/>
    <property type="molecule type" value="Genomic_DNA"/>
</dbReference>
<keyword evidence="3" id="KW-1185">Reference proteome</keyword>
<evidence type="ECO:0000313" key="3">
    <source>
        <dbReference type="Proteomes" id="UP001176941"/>
    </source>
</evidence>
<feature type="compositionally biased region" description="Gly residues" evidence="1">
    <location>
        <begin position="58"/>
        <end position="67"/>
    </location>
</feature>
<sequence length="115" mass="12481">MAGIGQDVRLLVEEDSTAEVEVVTDVEQEQLSSQEPEENPEQEPARPGTPIDLPDHTGGAGVTGGPSGSEFNSGNVKDHRAYIRIRWSNHQSEGYLAQRCAIFQGITCFWAQAPS</sequence>
<gene>
    <name evidence="2" type="ORF">MRATA1EN1_LOCUS29932</name>
</gene>
<feature type="region of interest" description="Disordered" evidence="1">
    <location>
        <begin position="26"/>
        <end position="75"/>
    </location>
</feature>
<accession>A0ABN9A3X8</accession>
<dbReference type="Proteomes" id="UP001176941">
    <property type="component" value="Chromosome X"/>
</dbReference>
<organism evidence="2 3">
    <name type="scientific">Rangifer tarandus platyrhynchus</name>
    <name type="common">Svalbard reindeer</name>
    <dbReference type="NCBI Taxonomy" id="3082113"/>
    <lineage>
        <taxon>Eukaryota</taxon>
        <taxon>Metazoa</taxon>
        <taxon>Chordata</taxon>
        <taxon>Craniata</taxon>
        <taxon>Vertebrata</taxon>
        <taxon>Euteleostomi</taxon>
        <taxon>Mammalia</taxon>
        <taxon>Eutheria</taxon>
        <taxon>Laurasiatheria</taxon>
        <taxon>Artiodactyla</taxon>
        <taxon>Ruminantia</taxon>
        <taxon>Pecora</taxon>
        <taxon>Cervidae</taxon>
        <taxon>Odocoileinae</taxon>
        <taxon>Rangifer</taxon>
    </lineage>
</organism>
<evidence type="ECO:0000313" key="2">
    <source>
        <dbReference type="EMBL" id="CAI9180970.1"/>
    </source>
</evidence>
<name>A0ABN9A3X8_RANTA</name>